<keyword evidence="4" id="KW-1185">Reference proteome</keyword>
<organism evidence="3 4">
    <name type="scientific">Lwoffella lincolnii</name>
    <dbReference type="NCBI Taxonomy" id="90241"/>
    <lineage>
        <taxon>Bacteria</taxon>
        <taxon>Pseudomonadati</taxon>
        <taxon>Pseudomonadota</taxon>
        <taxon>Gammaproteobacteria</taxon>
        <taxon>Moraxellales</taxon>
        <taxon>Moraxellaceae</taxon>
        <taxon>Lwoffella</taxon>
    </lineage>
</organism>
<reference evidence="3 4" key="1">
    <citation type="submission" date="2017-02" db="EMBL/GenBank/DDBJ databases">
        <title>Draft genome sequence of Moraxella lincolnii CCUG 9405T type strain.</title>
        <authorList>
            <person name="Salva-Serra F."/>
            <person name="Engstrom-Jakobsson H."/>
            <person name="Thorell K."/>
            <person name="Jaen-Luchoro D."/>
            <person name="Gonzales-Siles L."/>
            <person name="Karlsson R."/>
            <person name="Yazdan S."/>
            <person name="Boulund F."/>
            <person name="Johnning A."/>
            <person name="Engstrand L."/>
            <person name="Kristiansson E."/>
            <person name="Moore E."/>
        </authorList>
    </citation>
    <scope>NUCLEOTIDE SEQUENCE [LARGE SCALE GENOMIC DNA]</scope>
    <source>
        <strain evidence="3 4">CCUG 9405</strain>
    </source>
</reference>
<gene>
    <name evidence="3" type="ORF">B0682_04555</name>
</gene>
<dbReference type="OrthoDB" id="5915636at2"/>
<sequence length="61" mass="7216">MGCYEFKRQLIYKAKQWDNTIKELDGFYPSSKTCHACNDKLDKLPLNETEKLTMAKLWKNS</sequence>
<dbReference type="STRING" id="90241.B0682_04555"/>
<dbReference type="Proteomes" id="UP000191094">
    <property type="component" value="Unassembled WGS sequence"/>
</dbReference>
<evidence type="ECO:0000259" key="2">
    <source>
        <dbReference type="Pfam" id="PF07282"/>
    </source>
</evidence>
<dbReference type="RefSeq" id="WP_158077863.1">
    <property type="nucleotide sequence ID" value="NZ_MUYT01000004.1"/>
</dbReference>
<dbReference type="AlphaFoldDB" id="A0A1T0CHV0"/>
<name>A0A1T0CHV0_9GAMM</name>
<evidence type="ECO:0000313" key="3">
    <source>
        <dbReference type="EMBL" id="OOS21873.1"/>
    </source>
</evidence>
<evidence type="ECO:0000313" key="4">
    <source>
        <dbReference type="Proteomes" id="UP000191094"/>
    </source>
</evidence>
<dbReference type="InterPro" id="IPR010095">
    <property type="entry name" value="Cas12f1-like_TNB"/>
</dbReference>
<protein>
    <recommendedName>
        <fullName evidence="2">Cas12f1-like TNB domain-containing protein</fullName>
    </recommendedName>
</protein>
<feature type="domain" description="Cas12f1-like TNB" evidence="2">
    <location>
        <begin position="4"/>
        <end position="40"/>
    </location>
</feature>
<dbReference type="Pfam" id="PF07282">
    <property type="entry name" value="Cas12f1-like_TNB"/>
    <property type="match status" value="1"/>
</dbReference>
<evidence type="ECO:0000256" key="1">
    <source>
        <dbReference type="ARBA" id="ARBA00023125"/>
    </source>
</evidence>
<comment type="caution">
    <text evidence="3">The sequence shown here is derived from an EMBL/GenBank/DDBJ whole genome shotgun (WGS) entry which is preliminary data.</text>
</comment>
<dbReference type="GO" id="GO:0003677">
    <property type="term" value="F:DNA binding"/>
    <property type="evidence" value="ECO:0007669"/>
    <property type="project" value="UniProtKB-KW"/>
</dbReference>
<proteinExistence type="predicted"/>
<accession>A0A1T0CHV0</accession>
<keyword evidence="1" id="KW-0238">DNA-binding</keyword>
<dbReference type="EMBL" id="MUYT01000004">
    <property type="protein sequence ID" value="OOS21873.1"/>
    <property type="molecule type" value="Genomic_DNA"/>
</dbReference>